<organism evidence="2 3">
    <name type="scientific">Mytilus coruscus</name>
    <name type="common">Sea mussel</name>
    <dbReference type="NCBI Taxonomy" id="42192"/>
    <lineage>
        <taxon>Eukaryota</taxon>
        <taxon>Metazoa</taxon>
        <taxon>Spiralia</taxon>
        <taxon>Lophotrochozoa</taxon>
        <taxon>Mollusca</taxon>
        <taxon>Bivalvia</taxon>
        <taxon>Autobranchia</taxon>
        <taxon>Pteriomorphia</taxon>
        <taxon>Mytilida</taxon>
        <taxon>Mytiloidea</taxon>
        <taxon>Mytilidae</taxon>
        <taxon>Mytilinae</taxon>
        <taxon>Mytilus</taxon>
    </lineage>
</organism>
<sequence length="244" mass="27811">MLSKELEASDQIRLCHIGIELANAKSDESKRKEKKRKVGSDDSSPNKKKSCEPTLTFQQNCNLSLSYIHTSENPSDYLSRTYSKSDAYISKRTWNYIQQKFGPHTVDMFSLDSNAMLDNEGFAISHFTPYKSPLSSGVDAFAQIYKSNENYYYAFPPFCLIIAVVKFIKQEKITCTLIFPDFKPVKPWITVILSCDKNIITIGYKGDKGVLLYPSKKGFYKIKKAFSAIYVLQNVHSLETIMLV</sequence>
<protein>
    <submittedName>
        <fullName evidence="2">Uncharacterized protein</fullName>
    </submittedName>
</protein>
<proteinExistence type="predicted"/>
<evidence type="ECO:0000313" key="2">
    <source>
        <dbReference type="EMBL" id="CAC5412431.1"/>
    </source>
</evidence>
<gene>
    <name evidence="2" type="ORF">MCOR_45406</name>
</gene>
<dbReference type="Proteomes" id="UP000507470">
    <property type="component" value="Unassembled WGS sequence"/>
</dbReference>
<dbReference type="EMBL" id="CACVKT020008011">
    <property type="protein sequence ID" value="CAC5412431.1"/>
    <property type="molecule type" value="Genomic_DNA"/>
</dbReference>
<dbReference type="AlphaFoldDB" id="A0A6J8E081"/>
<keyword evidence="3" id="KW-1185">Reference proteome</keyword>
<evidence type="ECO:0000256" key="1">
    <source>
        <dbReference type="SAM" id="MobiDB-lite"/>
    </source>
</evidence>
<accession>A0A6J8E081</accession>
<name>A0A6J8E081_MYTCO</name>
<feature type="region of interest" description="Disordered" evidence="1">
    <location>
        <begin position="25"/>
        <end position="52"/>
    </location>
</feature>
<reference evidence="2 3" key="1">
    <citation type="submission" date="2020-06" db="EMBL/GenBank/DDBJ databases">
        <authorList>
            <person name="Li R."/>
            <person name="Bekaert M."/>
        </authorList>
    </citation>
    <scope>NUCLEOTIDE SEQUENCE [LARGE SCALE GENOMIC DNA]</scope>
    <source>
        <strain evidence="3">wild</strain>
    </source>
</reference>
<evidence type="ECO:0000313" key="3">
    <source>
        <dbReference type="Proteomes" id="UP000507470"/>
    </source>
</evidence>
<dbReference type="OrthoDB" id="6097038at2759"/>